<dbReference type="Pfam" id="PF07690">
    <property type="entry name" value="MFS_1"/>
    <property type="match status" value="1"/>
</dbReference>
<dbReference type="GO" id="GO:0005886">
    <property type="term" value="C:plasma membrane"/>
    <property type="evidence" value="ECO:0007669"/>
    <property type="project" value="TreeGrafter"/>
</dbReference>
<keyword evidence="3 5" id="KW-1133">Transmembrane helix</keyword>
<dbReference type="InterPro" id="IPR011701">
    <property type="entry name" value="MFS"/>
</dbReference>
<proteinExistence type="predicted"/>
<feature type="transmembrane region" description="Helical" evidence="5">
    <location>
        <begin position="349"/>
        <end position="369"/>
    </location>
</feature>
<keyword evidence="4 5" id="KW-0472">Membrane</keyword>
<dbReference type="PROSITE" id="PS50850">
    <property type="entry name" value="MFS"/>
    <property type="match status" value="1"/>
</dbReference>
<feature type="transmembrane region" description="Helical" evidence="5">
    <location>
        <begin position="188"/>
        <end position="206"/>
    </location>
</feature>
<name>A0A317XGA8_9BASI</name>
<evidence type="ECO:0000259" key="6">
    <source>
        <dbReference type="PROSITE" id="PS50850"/>
    </source>
</evidence>
<dbReference type="Gene3D" id="1.20.1250.20">
    <property type="entry name" value="MFS general substrate transporter like domains"/>
    <property type="match status" value="1"/>
</dbReference>
<reference evidence="7 8" key="1">
    <citation type="journal article" date="2018" name="Mol. Biol. Evol.">
        <title>Broad Genomic Sampling Reveals a Smut Pathogenic Ancestry of the Fungal Clade Ustilaginomycotina.</title>
        <authorList>
            <person name="Kijpornyongpan T."/>
            <person name="Mondo S.J."/>
            <person name="Barry K."/>
            <person name="Sandor L."/>
            <person name="Lee J."/>
            <person name="Lipzen A."/>
            <person name="Pangilinan J."/>
            <person name="LaButti K."/>
            <person name="Hainaut M."/>
            <person name="Henrissat B."/>
            <person name="Grigoriev I.V."/>
            <person name="Spatafora J.W."/>
            <person name="Aime M.C."/>
        </authorList>
    </citation>
    <scope>NUCLEOTIDE SEQUENCE [LARGE SCALE GENOMIC DNA]</scope>
    <source>
        <strain evidence="7 8">MCA 3645</strain>
    </source>
</reference>
<evidence type="ECO:0000313" key="8">
    <source>
        <dbReference type="Proteomes" id="UP000246740"/>
    </source>
</evidence>
<dbReference type="InParanoid" id="A0A317XGA8"/>
<feature type="domain" description="Major facilitator superfamily (MFS) profile" evidence="6">
    <location>
        <begin position="65"/>
        <end position="516"/>
    </location>
</feature>
<keyword evidence="2 5" id="KW-0812">Transmembrane</keyword>
<dbReference type="AlphaFoldDB" id="A0A317XGA8"/>
<dbReference type="InterPro" id="IPR020846">
    <property type="entry name" value="MFS_dom"/>
</dbReference>
<dbReference type="Proteomes" id="UP000246740">
    <property type="component" value="Unassembled WGS sequence"/>
</dbReference>
<dbReference type="PANTHER" id="PTHR23502:SF164">
    <property type="entry name" value="MAJOR FACILITATOR SUPERFAMILY (MFS) PROFILE DOMAIN-CONTAINING PROTEIN"/>
    <property type="match status" value="1"/>
</dbReference>
<feature type="transmembrane region" description="Helical" evidence="5">
    <location>
        <begin position="420"/>
        <end position="446"/>
    </location>
</feature>
<evidence type="ECO:0000256" key="4">
    <source>
        <dbReference type="ARBA" id="ARBA00023136"/>
    </source>
</evidence>
<sequence length="521" mass="56953">MDKDGTIINAVAELDAGSSIEAQVENAKANGAITIMHGDDIILVPQPTSDPNDPLNMPEWQKWTVLVILGVFAILSVLLASGMGAFVQLMFQEYHGDPRTSDLLIYPTLFMGLGNIIAVPAAIAIGRRPVLIVSAALLTFTSMGCALSKSYESHFIARAFMALAAGQSEALCPLIIQEINFLHVRGNRMAIFSGIQTIGFSALMIATGHITGDLGWRWWYGIVAIISFAVLIVVLVLVPESRYQRDETIVPSEDINRNVSLFYTDKRKPVLDEITYGKRTFASTLRVFVGPARWREGLACLWAAARVIAYPNVAWLMLMNSLSLATYIVMTAEYAGALASPPYLFNYDYIGYVICGQLFAALVFMPLQGKGGDWLVKKLAKRNNGQTLPEYRLIPMILPVVVAIISCVIFGRTLADPYNWSWAGIAVPLNAAFFTFMGVILCSYTYSIDAYPEKAGAILLLYCASRGIVSFGVSLSTVEFLQKTGPRGAFNVLAILFGAVSALGIPVYFFGPAIRRLTSRY</sequence>
<evidence type="ECO:0000256" key="5">
    <source>
        <dbReference type="SAM" id="Phobius"/>
    </source>
</evidence>
<feature type="transmembrane region" description="Helical" evidence="5">
    <location>
        <begin position="218"/>
        <end position="238"/>
    </location>
</feature>
<feature type="transmembrane region" description="Helical" evidence="5">
    <location>
        <begin position="103"/>
        <end position="123"/>
    </location>
</feature>
<feature type="transmembrane region" description="Helical" evidence="5">
    <location>
        <begin position="65"/>
        <end position="91"/>
    </location>
</feature>
<evidence type="ECO:0000256" key="2">
    <source>
        <dbReference type="ARBA" id="ARBA00022692"/>
    </source>
</evidence>
<accession>A0A317XGA8</accession>
<dbReference type="OrthoDB" id="5215911at2759"/>
<dbReference type="STRING" id="1882483.A0A317XGA8"/>
<comment type="subcellular location">
    <subcellularLocation>
        <location evidence="1">Membrane</location>
        <topology evidence="1">Multi-pass membrane protein</topology>
    </subcellularLocation>
</comment>
<evidence type="ECO:0000256" key="3">
    <source>
        <dbReference type="ARBA" id="ARBA00022989"/>
    </source>
</evidence>
<dbReference type="EMBL" id="KZ819209">
    <property type="protein sequence ID" value="PWY97394.1"/>
    <property type="molecule type" value="Genomic_DNA"/>
</dbReference>
<dbReference type="GO" id="GO:0022857">
    <property type="term" value="F:transmembrane transporter activity"/>
    <property type="evidence" value="ECO:0007669"/>
    <property type="project" value="InterPro"/>
</dbReference>
<feature type="transmembrane region" description="Helical" evidence="5">
    <location>
        <begin position="458"/>
        <end position="478"/>
    </location>
</feature>
<protein>
    <submittedName>
        <fullName evidence="7">MFS general substrate transporter</fullName>
    </submittedName>
</protein>
<dbReference type="PANTHER" id="PTHR23502">
    <property type="entry name" value="MAJOR FACILITATOR SUPERFAMILY"/>
    <property type="match status" value="1"/>
</dbReference>
<dbReference type="SUPFAM" id="SSF103473">
    <property type="entry name" value="MFS general substrate transporter"/>
    <property type="match status" value="1"/>
</dbReference>
<feature type="transmembrane region" description="Helical" evidence="5">
    <location>
        <begin position="490"/>
        <end position="511"/>
    </location>
</feature>
<evidence type="ECO:0000256" key="1">
    <source>
        <dbReference type="ARBA" id="ARBA00004141"/>
    </source>
</evidence>
<dbReference type="InterPro" id="IPR036259">
    <property type="entry name" value="MFS_trans_sf"/>
</dbReference>
<feature type="transmembrane region" description="Helical" evidence="5">
    <location>
        <begin position="307"/>
        <end position="329"/>
    </location>
</feature>
<keyword evidence="8" id="KW-1185">Reference proteome</keyword>
<feature type="transmembrane region" description="Helical" evidence="5">
    <location>
        <begin position="390"/>
        <end position="414"/>
    </location>
</feature>
<organism evidence="7 8">
    <name type="scientific">Testicularia cyperi</name>
    <dbReference type="NCBI Taxonomy" id="1882483"/>
    <lineage>
        <taxon>Eukaryota</taxon>
        <taxon>Fungi</taxon>
        <taxon>Dikarya</taxon>
        <taxon>Basidiomycota</taxon>
        <taxon>Ustilaginomycotina</taxon>
        <taxon>Ustilaginomycetes</taxon>
        <taxon>Ustilaginales</taxon>
        <taxon>Anthracoideaceae</taxon>
        <taxon>Testicularia</taxon>
    </lineage>
</organism>
<gene>
    <name evidence="7" type="ORF">BCV70DRAFT_167061</name>
</gene>
<evidence type="ECO:0000313" key="7">
    <source>
        <dbReference type="EMBL" id="PWY97394.1"/>
    </source>
</evidence>